<gene>
    <name evidence="2" type="ORF">HUJ06_008725</name>
</gene>
<feature type="region of interest" description="Disordered" evidence="1">
    <location>
        <begin position="42"/>
        <end position="103"/>
    </location>
</feature>
<protein>
    <submittedName>
        <fullName evidence="2">Uncharacterized protein</fullName>
    </submittedName>
</protein>
<organism evidence="2 3">
    <name type="scientific">Nelumbo nucifera</name>
    <name type="common">Sacred lotus</name>
    <dbReference type="NCBI Taxonomy" id="4432"/>
    <lineage>
        <taxon>Eukaryota</taxon>
        <taxon>Viridiplantae</taxon>
        <taxon>Streptophyta</taxon>
        <taxon>Embryophyta</taxon>
        <taxon>Tracheophyta</taxon>
        <taxon>Spermatophyta</taxon>
        <taxon>Magnoliopsida</taxon>
        <taxon>Proteales</taxon>
        <taxon>Nelumbonaceae</taxon>
        <taxon>Nelumbo</taxon>
    </lineage>
</organism>
<feature type="region of interest" description="Disordered" evidence="1">
    <location>
        <begin position="1"/>
        <end position="25"/>
    </location>
</feature>
<evidence type="ECO:0000313" key="2">
    <source>
        <dbReference type="EMBL" id="DAD38084.1"/>
    </source>
</evidence>
<dbReference type="EMBL" id="DUZY01000004">
    <property type="protein sequence ID" value="DAD38084.1"/>
    <property type="molecule type" value="Genomic_DNA"/>
</dbReference>
<name>A0A822YVI1_NELNU</name>
<evidence type="ECO:0000256" key="1">
    <source>
        <dbReference type="SAM" id="MobiDB-lite"/>
    </source>
</evidence>
<proteinExistence type="predicted"/>
<dbReference type="Proteomes" id="UP000607653">
    <property type="component" value="Unassembled WGS sequence"/>
</dbReference>
<feature type="region of interest" description="Disordered" evidence="1">
    <location>
        <begin position="110"/>
        <end position="129"/>
    </location>
</feature>
<feature type="compositionally biased region" description="Polar residues" evidence="1">
    <location>
        <begin position="50"/>
        <end position="61"/>
    </location>
</feature>
<reference evidence="2 3" key="1">
    <citation type="journal article" date="2020" name="Mol. Biol. Evol.">
        <title>Distinct Expression and Methylation Patterns for Genes with Different Fates following a Single Whole-Genome Duplication in Flowering Plants.</title>
        <authorList>
            <person name="Shi T."/>
            <person name="Rahmani R.S."/>
            <person name="Gugger P.F."/>
            <person name="Wang M."/>
            <person name="Li H."/>
            <person name="Zhang Y."/>
            <person name="Li Z."/>
            <person name="Wang Q."/>
            <person name="Van de Peer Y."/>
            <person name="Marchal K."/>
            <person name="Chen J."/>
        </authorList>
    </citation>
    <scope>NUCLEOTIDE SEQUENCE [LARGE SCALE GENOMIC DNA]</scope>
    <source>
        <tissue evidence="2">Leaf</tissue>
    </source>
</reference>
<dbReference type="AlphaFoldDB" id="A0A822YVI1"/>
<comment type="caution">
    <text evidence="2">The sequence shown here is derived from an EMBL/GenBank/DDBJ whole genome shotgun (WGS) entry which is preliminary data.</text>
</comment>
<evidence type="ECO:0000313" key="3">
    <source>
        <dbReference type="Proteomes" id="UP000607653"/>
    </source>
</evidence>
<keyword evidence="3" id="KW-1185">Reference proteome</keyword>
<sequence length="129" mass="13743">MRLYKRKSRRTRKRATPTGDPLRRWIESGSPVEKMLEITVPRSDDRNCMRRSSTIGTSSRPTGLKISEIAPVSASPCSLSSTGTTTTRPTTTASNTPCGAPRLSSIISSSLPSLVGEGGGSKLSATSFI</sequence>
<accession>A0A822YVI1</accession>
<feature type="compositionally biased region" description="Low complexity" evidence="1">
    <location>
        <begin position="75"/>
        <end position="103"/>
    </location>
</feature>
<feature type="compositionally biased region" description="Basic residues" evidence="1">
    <location>
        <begin position="1"/>
        <end position="15"/>
    </location>
</feature>